<evidence type="ECO:0000259" key="4">
    <source>
        <dbReference type="PROSITE" id="PS50110"/>
    </source>
</evidence>
<gene>
    <name evidence="5" type="ORF">ERS852406_01089</name>
</gene>
<keyword evidence="5" id="KW-0418">Kinase</keyword>
<reference evidence="5 6" key="1">
    <citation type="submission" date="2015-09" db="EMBL/GenBank/DDBJ databases">
        <authorList>
            <consortium name="Pathogen Informatics"/>
        </authorList>
    </citation>
    <scope>NUCLEOTIDE SEQUENCE [LARGE SCALE GENOMIC DNA]</scope>
    <source>
        <strain evidence="5 6">2789STDY5608849</strain>
    </source>
</reference>
<organism evidence="5 6">
    <name type="scientific">Fusicatenibacter saccharivorans</name>
    <dbReference type="NCBI Taxonomy" id="1150298"/>
    <lineage>
        <taxon>Bacteria</taxon>
        <taxon>Bacillati</taxon>
        <taxon>Bacillota</taxon>
        <taxon>Clostridia</taxon>
        <taxon>Lachnospirales</taxon>
        <taxon>Lachnospiraceae</taxon>
        <taxon>Fusicatenibacter</taxon>
    </lineage>
</organism>
<evidence type="ECO:0000313" key="5">
    <source>
        <dbReference type="EMBL" id="CUO01788.1"/>
    </source>
</evidence>
<sequence>MRGSHGRDDAASIPIFAMTANAFVEDRQAAKEAGMNVHIAKPINAELLKKKIAEYCR</sequence>
<dbReference type="Gene3D" id="3.40.50.2300">
    <property type="match status" value="1"/>
</dbReference>
<comment type="function">
    <text evidence="2">May play the central regulatory role in sporulation. It may be an element of the effector pathway responsible for the activation of sporulation genes in response to nutritional stress. Spo0A may act in concert with spo0H (a sigma factor) to control the expression of some genes that are critical to the sporulation process.</text>
</comment>
<dbReference type="AlphaFoldDB" id="A0A174BQ78"/>
<accession>A0A174BQ78</accession>
<dbReference type="GO" id="GO:0016301">
    <property type="term" value="F:kinase activity"/>
    <property type="evidence" value="ECO:0007669"/>
    <property type="project" value="UniProtKB-KW"/>
</dbReference>
<dbReference type="InterPro" id="IPR001789">
    <property type="entry name" value="Sig_transdc_resp-reg_receiver"/>
</dbReference>
<dbReference type="Proteomes" id="UP000095706">
    <property type="component" value="Unassembled WGS sequence"/>
</dbReference>
<dbReference type="GO" id="GO:0000160">
    <property type="term" value="P:phosphorelay signal transduction system"/>
    <property type="evidence" value="ECO:0007669"/>
    <property type="project" value="InterPro"/>
</dbReference>
<feature type="domain" description="Response regulatory" evidence="4">
    <location>
        <begin position="1"/>
        <end position="56"/>
    </location>
</feature>
<dbReference type="SUPFAM" id="SSF52172">
    <property type="entry name" value="CheY-like"/>
    <property type="match status" value="1"/>
</dbReference>
<evidence type="ECO:0000256" key="3">
    <source>
        <dbReference type="PROSITE-ProRule" id="PRU00169"/>
    </source>
</evidence>
<evidence type="ECO:0000313" key="6">
    <source>
        <dbReference type="Proteomes" id="UP000095706"/>
    </source>
</evidence>
<keyword evidence="5" id="KW-0808">Transferase</keyword>
<name>A0A174BQ78_9FIRM</name>
<dbReference type="InterPro" id="IPR011006">
    <property type="entry name" value="CheY-like_superfamily"/>
</dbReference>
<evidence type="ECO:0000256" key="2">
    <source>
        <dbReference type="ARBA" id="ARBA00024867"/>
    </source>
</evidence>
<dbReference type="EMBL" id="CYYV01000005">
    <property type="protein sequence ID" value="CUO01788.1"/>
    <property type="molecule type" value="Genomic_DNA"/>
</dbReference>
<comment type="caution">
    <text evidence="3">Lacks conserved residue(s) required for the propagation of feature annotation.</text>
</comment>
<dbReference type="PROSITE" id="PS50110">
    <property type="entry name" value="RESPONSE_REGULATORY"/>
    <property type="match status" value="1"/>
</dbReference>
<protein>
    <recommendedName>
        <fullName evidence="1">Stage 0 sporulation protein A homolog</fullName>
    </recommendedName>
</protein>
<evidence type="ECO:0000256" key="1">
    <source>
        <dbReference type="ARBA" id="ARBA00018672"/>
    </source>
</evidence>
<proteinExistence type="predicted"/>